<dbReference type="EMBL" id="FNPH01000001">
    <property type="protein sequence ID" value="SDX92450.1"/>
    <property type="molecule type" value="Genomic_DNA"/>
</dbReference>
<feature type="region of interest" description="Disordered" evidence="1">
    <location>
        <begin position="52"/>
        <end position="97"/>
    </location>
</feature>
<sequence length="97" mass="10815">MTAFLQAGPVMVPQSTRETIACRWCGRDVVPHPGYGWIHPFDGLVTCDVPDDDPLSVSVARPRPGPHVTTERRRQRIETADNPRDVADDRSAQGRPR</sequence>
<evidence type="ECO:0000256" key="1">
    <source>
        <dbReference type="SAM" id="MobiDB-lite"/>
    </source>
</evidence>
<dbReference type="AlphaFoldDB" id="A0A1H3FNF6"/>
<proteinExistence type="predicted"/>
<evidence type="ECO:0000313" key="3">
    <source>
        <dbReference type="Proteomes" id="UP000242415"/>
    </source>
</evidence>
<keyword evidence="3" id="KW-1185">Reference proteome</keyword>
<feature type="compositionally biased region" description="Basic and acidic residues" evidence="1">
    <location>
        <begin position="69"/>
        <end position="97"/>
    </location>
</feature>
<protein>
    <submittedName>
        <fullName evidence="2">Uncharacterized protein</fullName>
    </submittedName>
</protein>
<evidence type="ECO:0000313" key="2">
    <source>
        <dbReference type="EMBL" id="SDX92450.1"/>
    </source>
</evidence>
<gene>
    <name evidence="2" type="ORF">SAMN05444365_10192</name>
</gene>
<name>A0A1H3FNF6_9ACTN</name>
<dbReference type="RefSeq" id="WP_245736244.1">
    <property type="nucleotide sequence ID" value="NZ_FNPH01000001.1"/>
</dbReference>
<accession>A0A1H3FNF6</accession>
<organism evidence="2 3">
    <name type="scientific">Micromonospora pattaloongensis</name>
    <dbReference type="NCBI Taxonomy" id="405436"/>
    <lineage>
        <taxon>Bacteria</taxon>
        <taxon>Bacillati</taxon>
        <taxon>Actinomycetota</taxon>
        <taxon>Actinomycetes</taxon>
        <taxon>Micromonosporales</taxon>
        <taxon>Micromonosporaceae</taxon>
        <taxon>Micromonospora</taxon>
    </lineage>
</organism>
<reference evidence="3" key="1">
    <citation type="submission" date="2016-10" db="EMBL/GenBank/DDBJ databases">
        <authorList>
            <person name="Varghese N."/>
            <person name="Submissions S."/>
        </authorList>
    </citation>
    <scope>NUCLEOTIDE SEQUENCE [LARGE SCALE GENOMIC DNA]</scope>
    <source>
        <strain evidence="3">DSM 45245</strain>
    </source>
</reference>
<dbReference type="Proteomes" id="UP000242415">
    <property type="component" value="Unassembled WGS sequence"/>
</dbReference>